<dbReference type="STRING" id="4555.A0A368R2C6"/>
<dbReference type="EMBL" id="CM003532">
    <property type="protein sequence ID" value="RCV24208.1"/>
    <property type="molecule type" value="Genomic_DNA"/>
</dbReference>
<dbReference type="OrthoDB" id="683877at2759"/>
<dbReference type="SUPFAM" id="SSF56219">
    <property type="entry name" value="DNase I-like"/>
    <property type="match status" value="1"/>
</dbReference>
<protein>
    <recommendedName>
        <fullName evidence="2">Endonuclease/exonuclease/phosphatase domain-containing protein</fullName>
    </recommendedName>
</protein>
<reference evidence="1" key="1">
    <citation type="journal article" date="2012" name="Nat. Biotechnol.">
        <title>Reference genome sequence of the model plant Setaria.</title>
        <authorList>
            <person name="Bennetzen J.L."/>
            <person name="Schmutz J."/>
            <person name="Wang H."/>
            <person name="Percifield R."/>
            <person name="Hawkins J."/>
            <person name="Pontaroli A.C."/>
            <person name="Estep M."/>
            <person name="Feng L."/>
            <person name="Vaughn J.N."/>
            <person name="Grimwood J."/>
            <person name="Jenkins J."/>
            <person name="Barry K."/>
            <person name="Lindquist E."/>
            <person name="Hellsten U."/>
            <person name="Deshpande S."/>
            <person name="Wang X."/>
            <person name="Wu X."/>
            <person name="Mitros T."/>
            <person name="Triplett J."/>
            <person name="Yang X."/>
            <person name="Ye C.Y."/>
            <person name="Mauro-Herrera M."/>
            <person name="Wang L."/>
            <person name="Li P."/>
            <person name="Sharma M."/>
            <person name="Sharma R."/>
            <person name="Ronald P.C."/>
            <person name="Panaud O."/>
            <person name="Kellogg E.A."/>
            <person name="Brutnell T.P."/>
            <person name="Doust A.N."/>
            <person name="Tuskan G.A."/>
            <person name="Rokhsar D."/>
            <person name="Devos K.M."/>
        </authorList>
    </citation>
    <scope>NUCLEOTIDE SEQUENCE [LARGE SCALE GENOMIC DNA]</scope>
    <source>
        <strain evidence="1">Yugu1</strain>
    </source>
</reference>
<proteinExistence type="predicted"/>
<sequence>TKWKGQKVKEVDNTSFKLWYTGIAANRNGVGVLIDKSLKDGVVDVRRQGDRIILVRLVCICPQVGHDESAKRLFWKDLNSLVRAIPSSEKLFIGGDLNGHVGTTSAGFEAVHGGFGYSSRNQEGEEVLEFAVAFDLMIANTFLRDGPI</sequence>
<reference evidence="1" key="2">
    <citation type="submission" date="2015-07" db="EMBL/GenBank/DDBJ databases">
        <authorList>
            <person name="Noorani M."/>
        </authorList>
    </citation>
    <scope>NUCLEOTIDE SEQUENCE</scope>
    <source>
        <strain evidence="1">Yugu1</strain>
    </source>
</reference>
<accession>A0A368R2C6</accession>
<gene>
    <name evidence="1" type="ORF">SETIT_5G066500v2</name>
</gene>
<dbReference type="PANTHER" id="PTHR23227:SF67">
    <property type="entry name" value="CRANIOFACIAL DEVELOPMENT PROTEIN 2-LIKE"/>
    <property type="match status" value="1"/>
</dbReference>
<dbReference type="InterPro" id="IPR027124">
    <property type="entry name" value="Swc5/CFDP1/2"/>
</dbReference>
<name>A0A368R2C6_SETIT</name>
<evidence type="ECO:0008006" key="2">
    <source>
        <dbReference type="Google" id="ProtNLM"/>
    </source>
</evidence>
<dbReference type="AlphaFoldDB" id="A0A368R2C6"/>
<feature type="non-terminal residue" evidence="1">
    <location>
        <position position="1"/>
    </location>
</feature>
<dbReference type="InterPro" id="IPR036691">
    <property type="entry name" value="Endo/exonu/phosph_ase_sf"/>
</dbReference>
<organism evidence="1">
    <name type="scientific">Setaria italica</name>
    <name type="common">Foxtail millet</name>
    <name type="synonym">Panicum italicum</name>
    <dbReference type="NCBI Taxonomy" id="4555"/>
    <lineage>
        <taxon>Eukaryota</taxon>
        <taxon>Viridiplantae</taxon>
        <taxon>Streptophyta</taxon>
        <taxon>Embryophyta</taxon>
        <taxon>Tracheophyta</taxon>
        <taxon>Spermatophyta</taxon>
        <taxon>Magnoliopsida</taxon>
        <taxon>Liliopsida</taxon>
        <taxon>Poales</taxon>
        <taxon>Poaceae</taxon>
        <taxon>PACMAD clade</taxon>
        <taxon>Panicoideae</taxon>
        <taxon>Panicodae</taxon>
        <taxon>Paniceae</taxon>
        <taxon>Cenchrinae</taxon>
        <taxon>Setaria</taxon>
    </lineage>
</organism>
<evidence type="ECO:0000313" key="1">
    <source>
        <dbReference type="EMBL" id="RCV24208.1"/>
    </source>
</evidence>
<dbReference type="Gene3D" id="3.60.10.10">
    <property type="entry name" value="Endonuclease/exonuclease/phosphatase"/>
    <property type="match status" value="1"/>
</dbReference>
<dbReference type="PANTHER" id="PTHR23227">
    <property type="entry name" value="BUCENTAUR RELATED"/>
    <property type="match status" value="1"/>
</dbReference>